<gene>
    <name evidence="1" type="ORF">G443_002930</name>
</gene>
<proteinExistence type="predicted"/>
<dbReference type="EMBL" id="AUBJ02000001">
    <property type="protein sequence ID" value="MCP2332660.1"/>
    <property type="molecule type" value="Genomic_DNA"/>
</dbReference>
<dbReference type="Gene3D" id="3.90.1140.10">
    <property type="entry name" value="Cyclic phosphodiesterase"/>
    <property type="match status" value="1"/>
</dbReference>
<sequence>MFYFDDEAERAVRVLWERLERAGVPSLARLGHGQHRPHLTLAMGAAFPVPIRRELAGELDRIHLPDLWLHTVGTFTTSEDVLMLGAMVDVELLAVHSAVHDVLAGGVRQPSAYYLPGSWVPHCTLAMGITGEQLVAGFAALRPVPAIHARVSGVGIVDTVTGKVSTLLAR</sequence>
<reference evidence="1 2" key="1">
    <citation type="submission" date="2022-06" db="EMBL/GenBank/DDBJ databases">
        <title>Genomic Encyclopedia of Type Strains, Phase I: the one thousand microbial genomes (KMG-I) project.</title>
        <authorList>
            <person name="Kyrpides N."/>
        </authorList>
    </citation>
    <scope>NUCLEOTIDE SEQUENCE [LARGE SCALE GENOMIC DNA]</scope>
    <source>
        <strain evidence="1 2">DSM 43889</strain>
    </source>
</reference>
<name>A0ABT1JJG8_ACTCY</name>
<keyword evidence="1" id="KW-0436">Ligase</keyword>
<dbReference type="InterPro" id="IPR009097">
    <property type="entry name" value="Cyclic_Pdiesterase"/>
</dbReference>
<keyword evidence="2" id="KW-1185">Reference proteome</keyword>
<comment type="caution">
    <text evidence="1">The sequence shown here is derived from an EMBL/GenBank/DDBJ whole genome shotgun (WGS) entry which is preliminary data.</text>
</comment>
<dbReference type="GO" id="GO:0016874">
    <property type="term" value="F:ligase activity"/>
    <property type="evidence" value="ECO:0007669"/>
    <property type="project" value="UniProtKB-KW"/>
</dbReference>
<organism evidence="1 2">
    <name type="scientific">Actinoalloteichus caeruleus DSM 43889</name>
    <dbReference type="NCBI Taxonomy" id="1120930"/>
    <lineage>
        <taxon>Bacteria</taxon>
        <taxon>Bacillati</taxon>
        <taxon>Actinomycetota</taxon>
        <taxon>Actinomycetes</taxon>
        <taxon>Pseudonocardiales</taxon>
        <taxon>Pseudonocardiaceae</taxon>
        <taxon>Actinoalloteichus</taxon>
        <taxon>Actinoalloteichus cyanogriseus</taxon>
    </lineage>
</organism>
<evidence type="ECO:0000313" key="1">
    <source>
        <dbReference type="EMBL" id="MCP2332660.1"/>
    </source>
</evidence>
<dbReference type="Pfam" id="PF13563">
    <property type="entry name" value="2_5_RNA_ligase2"/>
    <property type="match status" value="1"/>
</dbReference>
<dbReference type="PANTHER" id="PTHR36039">
    <property type="match status" value="1"/>
</dbReference>
<accession>A0ABT1JJG8</accession>
<evidence type="ECO:0000313" key="2">
    <source>
        <dbReference type="Proteomes" id="UP000791080"/>
    </source>
</evidence>
<dbReference type="PANTHER" id="PTHR36039:SF2">
    <property type="entry name" value="RNA LIGASE_CYCLIC NUCLEOTIDE PHOSPHODIESTERASE FAMILY PROTEIN"/>
    <property type="match status" value="1"/>
</dbReference>
<dbReference type="SUPFAM" id="SSF55144">
    <property type="entry name" value="LigT-like"/>
    <property type="match status" value="1"/>
</dbReference>
<dbReference type="Proteomes" id="UP000791080">
    <property type="component" value="Unassembled WGS sequence"/>
</dbReference>
<protein>
    <submittedName>
        <fullName evidence="1">2'-5' RNA ligase superfamily protein</fullName>
    </submittedName>
</protein>